<dbReference type="PANTHER" id="PTHR35011">
    <property type="entry name" value="2,3-DIKETO-L-GULONATE TRAP TRANSPORTER SMALL PERMEASE PROTEIN YIAM"/>
    <property type="match status" value="1"/>
</dbReference>
<evidence type="ECO:0000256" key="4">
    <source>
        <dbReference type="ARBA" id="ARBA00022519"/>
    </source>
</evidence>
<gene>
    <name evidence="11" type="ORF">HBA54_00185</name>
</gene>
<evidence type="ECO:0000313" key="12">
    <source>
        <dbReference type="Proteomes" id="UP000761264"/>
    </source>
</evidence>
<evidence type="ECO:0000256" key="9">
    <source>
        <dbReference type="RuleBase" id="RU369079"/>
    </source>
</evidence>
<comment type="function">
    <text evidence="9">Part of the tripartite ATP-independent periplasmic (TRAP) transport system.</text>
</comment>
<evidence type="ECO:0000256" key="6">
    <source>
        <dbReference type="ARBA" id="ARBA00022989"/>
    </source>
</evidence>
<dbReference type="PANTHER" id="PTHR35011:SF4">
    <property type="entry name" value="SLL1102 PROTEIN"/>
    <property type="match status" value="1"/>
</dbReference>
<dbReference type="Proteomes" id="UP000761264">
    <property type="component" value="Unassembled WGS sequence"/>
</dbReference>
<proteinExistence type="inferred from homology"/>
<dbReference type="GO" id="GO:0005886">
    <property type="term" value="C:plasma membrane"/>
    <property type="evidence" value="ECO:0007669"/>
    <property type="project" value="UniProtKB-SubCell"/>
</dbReference>
<evidence type="ECO:0000259" key="10">
    <source>
        <dbReference type="Pfam" id="PF04290"/>
    </source>
</evidence>
<comment type="subunit">
    <text evidence="9">The complex comprises the extracytoplasmic solute receptor protein and the two transmembrane proteins.</text>
</comment>
<keyword evidence="12" id="KW-1185">Reference proteome</keyword>
<dbReference type="InterPro" id="IPR055348">
    <property type="entry name" value="DctQ"/>
</dbReference>
<evidence type="ECO:0000256" key="5">
    <source>
        <dbReference type="ARBA" id="ARBA00022692"/>
    </source>
</evidence>
<accession>A0A967CA02</accession>
<comment type="caution">
    <text evidence="11">The sequence shown here is derived from an EMBL/GenBank/DDBJ whole genome shotgun (WGS) entry which is preliminary data.</text>
</comment>
<name>A0A967CA02_9PROT</name>
<evidence type="ECO:0000313" key="11">
    <source>
        <dbReference type="EMBL" id="NIA67004.1"/>
    </source>
</evidence>
<comment type="caution">
    <text evidence="9">Lacks conserved residue(s) required for the propagation of feature annotation.</text>
</comment>
<keyword evidence="3" id="KW-1003">Cell membrane</keyword>
<keyword evidence="4 9" id="KW-0997">Cell inner membrane</keyword>
<feature type="transmembrane region" description="Helical" evidence="9">
    <location>
        <begin position="64"/>
        <end position="84"/>
    </location>
</feature>
<feature type="transmembrane region" description="Helical" evidence="9">
    <location>
        <begin position="104"/>
        <end position="124"/>
    </location>
</feature>
<protein>
    <recommendedName>
        <fullName evidence="9">TRAP transporter small permease protein</fullName>
    </recommendedName>
</protein>
<dbReference type="GO" id="GO:0022857">
    <property type="term" value="F:transmembrane transporter activity"/>
    <property type="evidence" value="ECO:0007669"/>
    <property type="project" value="UniProtKB-UniRule"/>
</dbReference>
<keyword evidence="5 9" id="KW-0812">Transmembrane</keyword>
<keyword evidence="2 9" id="KW-0813">Transport</keyword>
<comment type="subcellular location">
    <subcellularLocation>
        <location evidence="1 9">Cell inner membrane</location>
        <topology evidence="1 9">Multi-pass membrane protein</topology>
    </subcellularLocation>
</comment>
<sequence>MVLITFAVVILRYVYAVGWVWLQESYVWLHGMVFMFGAGYTLLHNGHVRVDIFYRPNDTRYKAWVDLVGSLLLIMPLIVIVFLVSFDYVAASWMRLEESREAGGLPGLFLLKSVILAFCVLTGLQGLSLAGRSILVLAGHPEFKPDDQETEPI</sequence>
<dbReference type="Pfam" id="PF04290">
    <property type="entry name" value="DctQ"/>
    <property type="match status" value="1"/>
</dbReference>
<feature type="transmembrane region" description="Helical" evidence="9">
    <location>
        <begin position="26"/>
        <end position="43"/>
    </location>
</feature>
<keyword evidence="6 9" id="KW-1133">Transmembrane helix</keyword>
<feature type="domain" description="Tripartite ATP-independent periplasmic transporters DctQ component" evidence="10">
    <location>
        <begin position="1"/>
        <end position="127"/>
    </location>
</feature>
<evidence type="ECO:0000256" key="3">
    <source>
        <dbReference type="ARBA" id="ARBA00022475"/>
    </source>
</evidence>
<evidence type="ECO:0000256" key="7">
    <source>
        <dbReference type="ARBA" id="ARBA00023136"/>
    </source>
</evidence>
<keyword evidence="7 9" id="KW-0472">Membrane</keyword>
<dbReference type="InterPro" id="IPR007387">
    <property type="entry name" value="TRAP_DctQ"/>
</dbReference>
<comment type="similarity">
    <text evidence="8 9">Belongs to the TRAP transporter small permease family.</text>
</comment>
<organism evidence="11 12">
    <name type="scientific">Pelagibius litoralis</name>
    <dbReference type="NCBI Taxonomy" id="374515"/>
    <lineage>
        <taxon>Bacteria</taxon>
        <taxon>Pseudomonadati</taxon>
        <taxon>Pseudomonadota</taxon>
        <taxon>Alphaproteobacteria</taxon>
        <taxon>Rhodospirillales</taxon>
        <taxon>Rhodovibrionaceae</taxon>
        <taxon>Pelagibius</taxon>
    </lineage>
</organism>
<dbReference type="EMBL" id="JAAQPH010000001">
    <property type="protein sequence ID" value="NIA67004.1"/>
    <property type="molecule type" value="Genomic_DNA"/>
</dbReference>
<evidence type="ECO:0000256" key="2">
    <source>
        <dbReference type="ARBA" id="ARBA00022448"/>
    </source>
</evidence>
<reference evidence="11" key="1">
    <citation type="submission" date="2020-03" db="EMBL/GenBank/DDBJ databases">
        <title>Genome of Pelagibius litoralis DSM 21314T.</title>
        <authorList>
            <person name="Wang G."/>
        </authorList>
    </citation>
    <scope>NUCLEOTIDE SEQUENCE</scope>
    <source>
        <strain evidence="11">DSM 21314</strain>
    </source>
</reference>
<evidence type="ECO:0000256" key="8">
    <source>
        <dbReference type="ARBA" id="ARBA00038436"/>
    </source>
</evidence>
<evidence type="ECO:0000256" key="1">
    <source>
        <dbReference type="ARBA" id="ARBA00004429"/>
    </source>
</evidence>
<dbReference type="AlphaFoldDB" id="A0A967CA02"/>